<keyword evidence="1" id="KW-0675">Receptor</keyword>
<gene>
    <name evidence="1" type="ORF">C2E21_5671</name>
</gene>
<organism evidence="1 2">
    <name type="scientific">Chlorella sorokiniana</name>
    <name type="common">Freshwater green alga</name>
    <dbReference type="NCBI Taxonomy" id="3076"/>
    <lineage>
        <taxon>Eukaryota</taxon>
        <taxon>Viridiplantae</taxon>
        <taxon>Chlorophyta</taxon>
        <taxon>core chlorophytes</taxon>
        <taxon>Trebouxiophyceae</taxon>
        <taxon>Chlorellales</taxon>
        <taxon>Chlorellaceae</taxon>
        <taxon>Chlorella clade</taxon>
        <taxon>Chlorella</taxon>
    </lineage>
</organism>
<evidence type="ECO:0000313" key="2">
    <source>
        <dbReference type="Proteomes" id="UP000239899"/>
    </source>
</evidence>
<dbReference type="EMBL" id="LHPG02000010">
    <property type="protein sequence ID" value="PRW50894.1"/>
    <property type="molecule type" value="Genomic_DNA"/>
</dbReference>
<dbReference type="Proteomes" id="UP000239899">
    <property type="component" value="Unassembled WGS sequence"/>
</dbReference>
<accession>A0A2P6TNJ2</accession>
<evidence type="ECO:0000313" key="1">
    <source>
        <dbReference type="EMBL" id="PRW50894.1"/>
    </source>
</evidence>
<name>A0A2P6TNJ2_CHLSO</name>
<protein>
    <submittedName>
        <fullName evidence="1">Prolow-density lipo receptor-related 1</fullName>
    </submittedName>
</protein>
<comment type="caution">
    <text evidence="1">The sequence shown here is derived from an EMBL/GenBank/DDBJ whole genome shotgun (WGS) entry which is preliminary data.</text>
</comment>
<reference evidence="1 2" key="1">
    <citation type="journal article" date="2018" name="Plant J.">
        <title>Genome sequences of Chlorella sorokiniana UTEX 1602 and Micractinium conductrix SAG 241.80: implications to maltose excretion by a green alga.</title>
        <authorList>
            <person name="Arriola M.B."/>
            <person name="Velmurugan N."/>
            <person name="Zhang Y."/>
            <person name="Plunkett M.H."/>
            <person name="Hondzo H."/>
            <person name="Barney B.M."/>
        </authorList>
    </citation>
    <scope>NUCLEOTIDE SEQUENCE [LARGE SCALE GENOMIC DNA]</scope>
    <source>
        <strain evidence="2">UTEX 1602</strain>
    </source>
</reference>
<sequence length="214" mass="22033">MLLVTVAVSTSQLAAVERSGGSSLPQQPGRQLPRLLLAGGDKWAPQAEAPAQQPQLQLQPLSQQLWNVTLLLEVSGSGLQLDQLAWRLRQPFLEALMPAVAAAAGGVEVVGASLLRVEPQQQRSSRSSQTGSLLGVSLLLHQQAARQLMAALQAAPVLGLPSPQEGGSRSSGGIWAGVLDVTVVDTALAAATCPPGPRPNAQLAALLGCGRSTA</sequence>
<keyword evidence="2" id="KW-1185">Reference proteome</keyword>
<dbReference type="AlphaFoldDB" id="A0A2P6TNJ2"/>
<proteinExistence type="predicted"/>